<dbReference type="InterPro" id="IPR001294">
    <property type="entry name" value="Phytochrome"/>
</dbReference>
<comment type="caution">
    <text evidence="13">The sequence shown here is derived from an EMBL/GenBank/DDBJ whole genome shotgun (WGS) entry which is preliminary data.</text>
</comment>
<evidence type="ECO:0000256" key="10">
    <source>
        <dbReference type="ARBA" id="ARBA00023170"/>
    </source>
</evidence>
<dbReference type="SMART" id="SM00387">
    <property type="entry name" value="HATPase_c"/>
    <property type="match status" value="1"/>
</dbReference>
<comment type="catalytic activity">
    <reaction evidence="1">
        <text>ATP + protein L-histidine = ADP + protein N-phospho-L-histidine.</text>
        <dbReference type="EC" id="2.7.13.3"/>
    </reaction>
</comment>
<dbReference type="OrthoDB" id="9766459at2"/>
<reference evidence="14" key="1">
    <citation type="submission" date="2019-05" db="EMBL/GenBank/DDBJ databases">
        <title>Flavobacterium profundi sp. nov., isolated from a deep-sea seamount.</title>
        <authorList>
            <person name="Zhang D.-C."/>
        </authorList>
    </citation>
    <scope>NUCLEOTIDE SEQUENCE [LARGE SCALE GENOMIC DNA]</scope>
    <source>
        <strain evidence="14">TP390</strain>
    </source>
</reference>
<dbReference type="SUPFAM" id="SSF55874">
    <property type="entry name" value="ATPase domain of HSP90 chaperone/DNA topoisomerase II/histidine kinase"/>
    <property type="match status" value="1"/>
</dbReference>
<evidence type="ECO:0000256" key="3">
    <source>
        <dbReference type="ARBA" id="ARBA00012438"/>
    </source>
</evidence>
<dbReference type="CDD" id="cd00082">
    <property type="entry name" value="HisKA"/>
    <property type="match status" value="1"/>
</dbReference>
<dbReference type="EC" id="2.7.13.3" evidence="3"/>
<keyword evidence="10" id="KW-0675">Receptor</keyword>
<dbReference type="PRINTS" id="PR01033">
    <property type="entry name" value="PHYTOCHROME"/>
</dbReference>
<gene>
    <name evidence="13" type="ORF">GOQ30_15815</name>
</gene>
<dbReference type="AlphaFoldDB" id="A0A6I4IUX4"/>
<dbReference type="Pfam" id="PF01590">
    <property type="entry name" value="GAF"/>
    <property type="match status" value="1"/>
</dbReference>
<dbReference type="InterPro" id="IPR003661">
    <property type="entry name" value="HisK_dim/P_dom"/>
</dbReference>
<evidence type="ECO:0000256" key="7">
    <source>
        <dbReference type="ARBA" id="ARBA00022679"/>
    </source>
</evidence>
<dbReference type="RefSeq" id="WP_140999067.1">
    <property type="nucleotide sequence ID" value="NZ_VDCZ01000014.1"/>
</dbReference>
<sequence length="752" mass="86666">MIFKDIVNRDIVNLQNCEDEPIHIPGLIQPHGFLIAVDSTTHKITVCSENINQFLSISYEQVLGKKIEELFNEAFLIELNQYQSENTNQTKVFNFTIDKQLFSISMHASVGKEIIIEAELTENQFTNSNSLYNSSKQLLSYIEDSFTLKELTNAVAVAIKKITNYDRVMVYRFDADYNGEVIAESKEEHLESFLGLHYPHTDIPVQARELYIKNHLRIIGDVNYKPVPLYTYAESHLDTLDMSYSVLRSVSPIHIQYLHNMGVGGTLTISLLHKDKLWGLITCHHYSPKYLSQEIRNTVKLHGHFITSQIDVRLLNEEYEIARKTNQAVENLISKQLDFDRSSITQLFQDTSIIELCNSTGISALIGDEIYTYGNTPNHQDIKRLSIFLSHYTEENHFSTNALSRITKDLSFISDEFPGINYHFIGNDYDCIVWYRKQTITDIYWAGDPKKSIEKDKNGLSPRKSFEKFTESVKDSSKPWLKSELTASQNFFNFFQIHLRSILLNEEKENQKKLSEILKETNAELENINWISTHDLQEPLRKIRMMASMLVGDDIKELPKDVQLKIIKMQNSAERMQILISDILKYTKTTAQHSDLEIIDLNILLQEIKEEVSDSLEDNEGQLLISELPTIQGVGFLLKQLFTNIIYNSLKFKSEARKPIISIRENKTSKDKYQKSGNYYKIEIEDNGIGFDNEYSQKIFKIFSRLNDKNEYLGSGIGLALCKKIMTKHNGLIAAEGQPDKGTIIKIYFPKN</sequence>
<keyword evidence="5" id="KW-0597">Phosphoprotein</keyword>
<dbReference type="Pfam" id="PF08446">
    <property type="entry name" value="PAS_2"/>
    <property type="match status" value="1"/>
</dbReference>
<dbReference type="Gene3D" id="3.30.565.10">
    <property type="entry name" value="Histidine kinase-like ATPase, C-terminal domain"/>
    <property type="match status" value="1"/>
</dbReference>
<accession>A0A6I4IUX4</accession>
<dbReference type="InterPro" id="IPR043150">
    <property type="entry name" value="Phytochrome_PHY_sf"/>
</dbReference>
<evidence type="ECO:0000256" key="2">
    <source>
        <dbReference type="ARBA" id="ARBA00006402"/>
    </source>
</evidence>
<evidence type="ECO:0000313" key="13">
    <source>
        <dbReference type="EMBL" id="MVO10641.1"/>
    </source>
</evidence>
<evidence type="ECO:0000256" key="8">
    <source>
        <dbReference type="ARBA" id="ARBA00022777"/>
    </source>
</evidence>
<evidence type="ECO:0000313" key="14">
    <source>
        <dbReference type="Proteomes" id="UP000431264"/>
    </source>
</evidence>
<dbReference type="InterPro" id="IPR013515">
    <property type="entry name" value="Phytochrome_cen-reg"/>
</dbReference>
<protein>
    <recommendedName>
        <fullName evidence="3">histidine kinase</fullName>
        <ecNumber evidence="3">2.7.13.3</ecNumber>
    </recommendedName>
</protein>
<dbReference type="InterPro" id="IPR052162">
    <property type="entry name" value="Sensor_kinase/Photoreceptor"/>
</dbReference>
<dbReference type="PROSITE" id="PS50109">
    <property type="entry name" value="HIS_KIN"/>
    <property type="match status" value="1"/>
</dbReference>
<dbReference type="GO" id="GO:0000155">
    <property type="term" value="F:phosphorelay sensor kinase activity"/>
    <property type="evidence" value="ECO:0007669"/>
    <property type="project" value="InterPro"/>
</dbReference>
<dbReference type="InterPro" id="IPR029016">
    <property type="entry name" value="GAF-like_dom_sf"/>
</dbReference>
<dbReference type="Proteomes" id="UP000431264">
    <property type="component" value="Unassembled WGS sequence"/>
</dbReference>
<dbReference type="InterPro" id="IPR035965">
    <property type="entry name" value="PAS-like_dom_sf"/>
</dbReference>
<dbReference type="SUPFAM" id="SSF47384">
    <property type="entry name" value="Homodimeric domain of signal transducing histidine kinase"/>
    <property type="match status" value="1"/>
</dbReference>
<dbReference type="GO" id="GO:0006355">
    <property type="term" value="P:regulation of DNA-templated transcription"/>
    <property type="evidence" value="ECO:0007669"/>
    <property type="project" value="InterPro"/>
</dbReference>
<dbReference type="InterPro" id="IPR003018">
    <property type="entry name" value="GAF"/>
</dbReference>
<dbReference type="SMART" id="SM00065">
    <property type="entry name" value="GAF"/>
    <property type="match status" value="1"/>
</dbReference>
<dbReference type="EMBL" id="WQLW01000014">
    <property type="protein sequence ID" value="MVO10641.1"/>
    <property type="molecule type" value="Genomic_DNA"/>
</dbReference>
<evidence type="ECO:0000256" key="9">
    <source>
        <dbReference type="ARBA" id="ARBA00022991"/>
    </source>
</evidence>
<keyword evidence="14" id="KW-1185">Reference proteome</keyword>
<dbReference type="Gene3D" id="3.30.450.270">
    <property type="match status" value="1"/>
</dbReference>
<feature type="domain" description="Histidine kinase" evidence="12">
    <location>
        <begin position="531"/>
        <end position="752"/>
    </location>
</feature>
<keyword evidence="7" id="KW-0808">Transferase</keyword>
<evidence type="ECO:0000256" key="1">
    <source>
        <dbReference type="ARBA" id="ARBA00000085"/>
    </source>
</evidence>
<keyword evidence="9" id="KW-0157">Chromophore</keyword>
<dbReference type="Pfam" id="PF02518">
    <property type="entry name" value="HATPase_c"/>
    <property type="match status" value="1"/>
</dbReference>
<evidence type="ECO:0000256" key="6">
    <source>
        <dbReference type="ARBA" id="ARBA00022606"/>
    </source>
</evidence>
<evidence type="ECO:0000259" key="12">
    <source>
        <dbReference type="PROSITE" id="PS50109"/>
    </source>
</evidence>
<dbReference type="GO" id="GO:0009584">
    <property type="term" value="P:detection of visible light"/>
    <property type="evidence" value="ECO:0007669"/>
    <property type="project" value="InterPro"/>
</dbReference>
<name>A0A6I4IUX4_9FLAO</name>
<dbReference type="PANTHER" id="PTHR43304">
    <property type="entry name" value="PHYTOCHROME-LIKE PROTEIN CPH1"/>
    <property type="match status" value="1"/>
</dbReference>
<feature type="domain" description="Phytochrome chromophore attachment site" evidence="11">
    <location>
        <begin position="147"/>
        <end position="308"/>
    </location>
</feature>
<comment type="similarity">
    <text evidence="2">In the N-terminal section; belongs to the phytochrome family.</text>
</comment>
<evidence type="ECO:0000259" key="11">
    <source>
        <dbReference type="PROSITE" id="PS50046"/>
    </source>
</evidence>
<dbReference type="Gene3D" id="3.30.450.20">
    <property type="entry name" value="PAS domain"/>
    <property type="match status" value="1"/>
</dbReference>
<dbReference type="Gene3D" id="1.10.287.130">
    <property type="match status" value="1"/>
</dbReference>
<dbReference type="InterPro" id="IPR016132">
    <property type="entry name" value="Phyto_chromo_attachment"/>
</dbReference>
<keyword evidence="8" id="KW-0418">Kinase</keyword>
<dbReference type="InterPro" id="IPR005467">
    <property type="entry name" value="His_kinase_dom"/>
</dbReference>
<keyword evidence="6" id="KW-0716">Sensory transduction</keyword>
<proteinExistence type="inferred from homology"/>
<evidence type="ECO:0000256" key="4">
    <source>
        <dbReference type="ARBA" id="ARBA00022543"/>
    </source>
</evidence>
<dbReference type="GO" id="GO:0009881">
    <property type="term" value="F:photoreceptor activity"/>
    <property type="evidence" value="ECO:0007669"/>
    <property type="project" value="UniProtKB-KW"/>
</dbReference>
<dbReference type="InterPro" id="IPR003594">
    <property type="entry name" value="HATPase_dom"/>
</dbReference>
<evidence type="ECO:0000256" key="5">
    <source>
        <dbReference type="ARBA" id="ARBA00022553"/>
    </source>
</evidence>
<dbReference type="SUPFAM" id="SSF55785">
    <property type="entry name" value="PYP-like sensor domain (PAS domain)"/>
    <property type="match status" value="1"/>
</dbReference>
<dbReference type="Gene3D" id="3.30.450.40">
    <property type="match status" value="1"/>
</dbReference>
<dbReference type="PROSITE" id="PS50046">
    <property type="entry name" value="PHYTOCHROME_2"/>
    <property type="match status" value="1"/>
</dbReference>
<dbReference type="InterPro" id="IPR036890">
    <property type="entry name" value="HATPase_C_sf"/>
</dbReference>
<dbReference type="PANTHER" id="PTHR43304:SF1">
    <property type="entry name" value="PAC DOMAIN-CONTAINING PROTEIN"/>
    <property type="match status" value="1"/>
</dbReference>
<organism evidence="13 14">
    <name type="scientific">Flavobacterium profundi</name>
    <dbReference type="NCBI Taxonomy" id="1774945"/>
    <lineage>
        <taxon>Bacteria</taxon>
        <taxon>Pseudomonadati</taxon>
        <taxon>Bacteroidota</taxon>
        <taxon>Flavobacteriia</taxon>
        <taxon>Flavobacteriales</taxon>
        <taxon>Flavobacteriaceae</taxon>
        <taxon>Flavobacterium</taxon>
    </lineage>
</organism>
<dbReference type="Pfam" id="PF00360">
    <property type="entry name" value="PHY"/>
    <property type="match status" value="1"/>
</dbReference>
<dbReference type="InterPro" id="IPR013654">
    <property type="entry name" value="PAS_2"/>
</dbReference>
<dbReference type="InterPro" id="IPR036097">
    <property type="entry name" value="HisK_dim/P_sf"/>
</dbReference>
<keyword evidence="4" id="KW-0600">Photoreceptor protein</keyword>
<dbReference type="SUPFAM" id="SSF55781">
    <property type="entry name" value="GAF domain-like"/>
    <property type="match status" value="2"/>
</dbReference>